<dbReference type="EMBL" id="MGEK01000019">
    <property type="protein sequence ID" value="OGL82503.1"/>
    <property type="molecule type" value="Genomic_DNA"/>
</dbReference>
<sequence>MTDEVTAERRALDDVIYIRDGDKPLPLHQVTINGIVVYTTDEATTRELRERFRRMVPPPDPKRPWCGCLLKWILGGY</sequence>
<gene>
    <name evidence="1" type="ORF">A2936_03725</name>
</gene>
<organism evidence="1 2">
    <name type="scientific">Candidatus Uhrbacteria bacterium RIFCSPLOWO2_01_FULL_47_25</name>
    <dbReference type="NCBI Taxonomy" id="1802402"/>
    <lineage>
        <taxon>Bacteria</taxon>
        <taxon>Candidatus Uhriibacteriota</taxon>
    </lineage>
</organism>
<name>A0A1F7UW36_9BACT</name>
<accession>A0A1F7UW36</accession>
<dbReference type="AlphaFoldDB" id="A0A1F7UW36"/>
<protein>
    <submittedName>
        <fullName evidence="1">Uncharacterized protein</fullName>
    </submittedName>
</protein>
<evidence type="ECO:0000313" key="1">
    <source>
        <dbReference type="EMBL" id="OGL82503.1"/>
    </source>
</evidence>
<dbReference type="Proteomes" id="UP000176846">
    <property type="component" value="Unassembled WGS sequence"/>
</dbReference>
<reference evidence="1 2" key="1">
    <citation type="journal article" date="2016" name="Nat. Commun.">
        <title>Thousands of microbial genomes shed light on interconnected biogeochemical processes in an aquifer system.</title>
        <authorList>
            <person name="Anantharaman K."/>
            <person name="Brown C.T."/>
            <person name="Hug L.A."/>
            <person name="Sharon I."/>
            <person name="Castelle C.J."/>
            <person name="Probst A.J."/>
            <person name="Thomas B.C."/>
            <person name="Singh A."/>
            <person name="Wilkins M.J."/>
            <person name="Karaoz U."/>
            <person name="Brodie E.L."/>
            <person name="Williams K.H."/>
            <person name="Hubbard S.S."/>
            <person name="Banfield J.F."/>
        </authorList>
    </citation>
    <scope>NUCLEOTIDE SEQUENCE [LARGE SCALE GENOMIC DNA]</scope>
</reference>
<comment type="caution">
    <text evidence="1">The sequence shown here is derived from an EMBL/GenBank/DDBJ whole genome shotgun (WGS) entry which is preliminary data.</text>
</comment>
<evidence type="ECO:0000313" key="2">
    <source>
        <dbReference type="Proteomes" id="UP000176846"/>
    </source>
</evidence>
<proteinExistence type="predicted"/>